<comment type="caution">
    <text evidence="1">The sequence shown here is derived from an EMBL/GenBank/DDBJ whole genome shotgun (WGS) entry which is preliminary data.</text>
</comment>
<dbReference type="Gene3D" id="3.90.79.10">
    <property type="entry name" value="Nucleoside Triphosphate Pyrophosphohydrolase"/>
    <property type="match status" value="1"/>
</dbReference>
<evidence type="ECO:0000313" key="1">
    <source>
        <dbReference type="EMBL" id="KKQ48396.1"/>
    </source>
</evidence>
<evidence type="ECO:0000313" key="2">
    <source>
        <dbReference type="Proteomes" id="UP000034231"/>
    </source>
</evidence>
<protein>
    <recommendedName>
        <fullName evidence="3">Nudix hydrolase domain-containing protein</fullName>
    </recommendedName>
</protein>
<gene>
    <name evidence="1" type="ORF">US68_C0034G0006</name>
</gene>
<dbReference type="Proteomes" id="UP000034231">
    <property type="component" value="Unassembled WGS sequence"/>
</dbReference>
<reference evidence="1 2" key="1">
    <citation type="journal article" date="2015" name="Nature">
        <title>rRNA introns, odd ribosomes, and small enigmatic genomes across a large radiation of phyla.</title>
        <authorList>
            <person name="Brown C.T."/>
            <person name="Hug L.A."/>
            <person name="Thomas B.C."/>
            <person name="Sharon I."/>
            <person name="Castelle C.J."/>
            <person name="Singh A."/>
            <person name="Wilkins M.J."/>
            <person name="Williams K.H."/>
            <person name="Banfield J.F."/>
        </authorList>
    </citation>
    <scope>NUCLEOTIDE SEQUENCE [LARGE SCALE GENOMIC DNA]</scope>
</reference>
<dbReference type="EMBL" id="LBTX01000034">
    <property type="protein sequence ID" value="KKQ48396.1"/>
    <property type="molecule type" value="Genomic_DNA"/>
</dbReference>
<accession>A0A0G0L6W1</accession>
<dbReference type="AlphaFoldDB" id="A0A0G0L6W1"/>
<sequence>MYNYEFVDVYVVREDVEIRQLTPQDFEVSNIKFVPLSTLVSMMKNNDPLLFPHKIEYDFLINYFKNMR</sequence>
<evidence type="ECO:0008006" key="3">
    <source>
        <dbReference type="Google" id="ProtNLM"/>
    </source>
</evidence>
<organism evidence="1 2">
    <name type="scientific">Candidatus Shapirobacteria bacterium GW2011_GWE1_38_10</name>
    <dbReference type="NCBI Taxonomy" id="1618488"/>
    <lineage>
        <taxon>Bacteria</taxon>
        <taxon>Candidatus Shapironibacteriota</taxon>
    </lineage>
</organism>
<name>A0A0G0L6W1_9BACT</name>
<proteinExistence type="predicted"/>